<organism evidence="3 4">
    <name type="scientific">Rickenella mellea</name>
    <dbReference type="NCBI Taxonomy" id="50990"/>
    <lineage>
        <taxon>Eukaryota</taxon>
        <taxon>Fungi</taxon>
        <taxon>Dikarya</taxon>
        <taxon>Basidiomycota</taxon>
        <taxon>Agaricomycotina</taxon>
        <taxon>Agaricomycetes</taxon>
        <taxon>Hymenochaetales</taxon>
        <taxon>Rickenellaceae</taxon>
        <taxon>Rickenella</taxon>
    </lineage>
</organism>
<keyword evidence="1" id="KW-0812">Transmembrane</keyword>
<evidence type="ECO:0000313" key="3">
    <source>
        <dbReference type="EMBL" id="TDL16078.1"/>
    </source>
</evidence>
<evidence type="ECO:0000313" key="4">
    <source>
        <dbReference type="Proteomes" id="UP000294933"/>
    </source>
</evidence>
<gene>
    <name evidence="3" type="ORF">BD410DRAFT_795700</name>
</gene>
<keyword evidence="4" id="KW-1185">Reference proteome</keyword>
<keyword evidence="1" id="KW-1133">Transmembrane helix</keyword>
<feature type="transmembrane region" description="Helical" evidence="1">
    <location>
        <begin position="95"/>
        <end position="114"/>
    </location>
</feature>
<dbReference type="OrthoDB" id="2757660at2759"/>
<dbReference type="AlphaFoldDB" id="A0A4Y7PLS7"/>
<dbReference type="EMBL" id="ML170252">
    <property type="protein sequence ID" value="TDL16078.1"/>
    <property type="molecule type" value="Genomic_DNA"/>
</dbReference>
<feature type="domain" description="DUF6533" evidence="2">
    <location>
        <begin position="35"/>
        <end position="72"/>
    </location>
</feature>
<accession>A0A4Y7PLS7</accession>
<dbReference type="Proteomes" id="UP000294933">
    <property type="component" value="Unassembled WGS sequence"/>
</dbReference>
<feature type="transmembrane region" description="Helical" evidence="1">
    <location>
        <begin position="221"/>
        <end position="239"/>
    </location>
</feature>
<protein>
    <recommendedName>
        <fullName evidence="2">DUF6533 domain-containing protein</fullName>
    </recommendedName>
</protein>
<dbReference type="VEuPathDB" id="FungiDB:BD410DRAFT_795700"/>
<dbReference type="InterPro" id="IPR045340">
    <property type="entry name" value="DUF6533"/>
</dbReference>
<feature type="transmembrane region" description="Helical" evidence="1">
    <location>
        <begin position="62"/>
        <end position="83"/>
    </location>
</feature>
<feature type="transmembrane region" description="Helical" evidence="1">
    <location>
        <begin position="17"/>
        <end position="42"/>
    </location>
</feature>
<feature type="transmembrane region" description="Helical" evidence="1">
    <location>
        <begin position="181"/>
        <end position="200"/>
    </location>
</feature>
<reference evidence="3 4" key="1">
    <citation type="submission" date="2018-06" db="EMBL/GenBank/DDBJ databases">
        <title>A transcriptomic atlas of mushroom development highlights an independent origin of complex multicellularity.</title>
        <authorList>
            <consortium name="DOE Joint Genome Institute"/>
            <person name="Krizsan K."/>
            <person name="Almasi E."/>
            <person name="Merenyi Z."/>
            <person name="Sahu N."/>
            <person name="Viragh M."/>
            <person name="Koszo T."/>
            <person name="Mondo S."/>
            <person name="Kiss B."/>
            <person name="Balint B."/>
            <person name="Kues U."/>
            <person name="Barry K."/>
            <person name="Hegedus J.C."/>
            <person name="Henrissat B."/>
            <person name="Johnson J."/>
            <person name="Lipzen A."/>
            <person name="Ohm R."/>
            <person name="Nagy I."/>
            <person name="Pangilinan J."/>
            <person name="Yan J."/>
            <person name="Xiong Y."/>
            <person name="Grigoriev I.V."/>
            <person name="Hibbett D.S."/>
            <person name="Nagy L.G."/>
        </authorList>
    </citation>
    <scope>NUCLEOTIDE SEQUENCE [LARGE SCALE GENOMIC DNA]</scope>
    <source>
        <strain evidence="3 4">SZMC22713</strain>
    </source>
</reference>
<evidence type="ECO:0000259" key="2">
    <source>
        <dbReference type="Pfam" id="PF20151"/>
    </source>
</evidence>
<feature type="transmembrane region" description="Helical" evidence="1">
    <location>
        <begin position="126"/>
        <end position="150"/>
    </location>
</feature>
<sequence>MSNSTSQWLLDEATHDLYFNIALISGTCKLTGIKVLVIYDYFLTLPAEVSEIWTSEFTAAHALFYVTRYSYIVYTLLRFVLNFLTNPSQKFCQVVFYNTLAWIIPPHLGLYAIFTLRTYAIYRKSWIILFVFGLTSMATCVGGVIDVALVPQVIRHNDGFHTICDINLLSPAFPTYSRLQLVAQILSLLLDILLFGFTLAKTIHHTIEMKKVGLGDGLGYFILRDGALMFGVLGTILFFDQTANWLEVTPSIANSVALILASRLVLNLRQVSRSQCSGGRTLGSIESIRDPVFATNSFLGNIGAQLRVGPDDDDHIEEIFTDVEPDAKKCGAAEANEITEDGNSTVYFRTQPAHFIEAEQSTCPR</sequence>
<dbReference type="Pfam" id="PF20151">
    <property type="entry name" value="DUF6533"/>
    <property type="match status" value="1"/>
</dbReference>
<proteinExistence type="predicted"/>
<evidence type="ECO:0000256" key="1">
    <source>
        <dbReference type="SAM" id="Phobius"/>
    </source>
</evidence>
<name>A0A4Y7PLS7_9AGAM</name>
<keyword evidence="1" id="KW-0472">Membrane</keyword>